<name>A0A8J4VA66_9ROSI</name>
<reference evidence="1" key="1">
    <citation type="submission" date="2020-03" db="EMBL/GenBank/DDBJ databases">
        <title>Castanea mollissima Vanexum genome sequencing.</title>
        <authorList>
            <person name="Staton M."/>
        </authorList>
    </citation>
    <scope>NUCLEOTIDE SEQUENCE</scope>
    <source>
        <tissue evidence="1">Leaf</tissue>
    </source>
</reference>
<protein>
    <submittedName>
        <fullName evidence="1">Uncharacterized protein</fullName>
    </submittedName>
</protein>
<gene>
    <name evidence="1" type="ORF">CMV_026674</name>
</gene>
<evidence type="ECO:0000313" key="2">
    <source>
        <dbReference type="Proteomes" id="UP000737018"/>
    </source>
</evidence>
<proteinExistence type="predicted"/>
<sequence>MHTWMINFLLEKMRDLWGSPKRLKKDVLAKDEAESKKPNWLLMDFVNDHRWSIQGATWGTAIWHWHYAYLEGFDGVWERDLFGLVICPLQASLLLSSKQTV</sequence>
<organism evidence="1 2">
    <name type="scientific">Castanea mollissima</name>
    <name type="common">Chinese chestnut</name>
    <dbReference type="NCBI Taxonomy" id="60419"/>
    <lineage>
        <taxon>Eukaryota</taxon>
        <taxon>Viridiplantae</taxon>
        <taxon>Streptophyta</taxon>
        <taxon>Embryophyta</taxon>
        <taxon>Tracheophyta</taxon>
        <taxon>Spermatophyta</taxon>
        <taxon>Magnoliopsida</taxon>
        <taxon>eudicotyledons</taxon>
        <taxon>Gunneridae</taxon>
        <taxon>Pentapetalae</taxon>
        <taxon>rosids</taxon>
        <taxon>fabids</taxon>
        <taxon>Fagales</taxon>
        <taxon>Fagaceae</taxon>
        <taxon>Castanea</taxon>
    </lineage>
</organism>
<accession>A0A8J4VA66</accession>
<evidence type="ECO:0000313" key="1">
    <source>
        <dbReference type="EMBL" id="KAF3947155.1"/>
    </source>
</evidence>
<dbReference type="EMBL" id="JRKL02008115">
    <property type="protein sequence ID" value="KAF3947155.1"/>
    <property type="molecule type" value="Genomic_DNA"/>
</dbReference>
<keyword evidence="2" id="KW-1185">Reference proteome</keyword>
<comment type="caution">
    <text evidence="1">The sequence shown here is derived from an EMBL/GenBank/DDBJ whole genome shotgun (WGS) entry which is preliminary data.</text>
</comment>
<dbReference type="AlphaFoldDB" id="A0A8J4VA66"/>
<dbReference type="Proteomes" id="UP000737018">
    <property type="component" value="Unassembled WGS sequence"/>
</dbReference>